<accession>A0A5S4ZQG3</accession>
<dbReference type="EMBL" id="VNHM01000010">
    <property type="protein sequence ID" value="TYO95003.1"/>
    <property type="molecule type" value="Genomic_DNA"/>
</dbReference>
<keyword evidence="3" id="KW-1185">Reference proteome</keyword>
<dbReference type="InterPro" id="IPR008912">
    <property type="entry name" value="Uncharacterised_CoxE"/>
</dbReference>
<gene>
    <name evidence="2" type="ORF">LX24_02020</name>
</gene>
<dbReference type="AlphaFoldDB" id="A0A5S4ZQG3"/>
<feature type="compositionally biased region" description="Polar residues" evidence="1">
    <location>
        <begin position="180"/>
        <end position="194"/>
    </location>
</feature>
<organism evidence="2 3">
    <name type="scientific">Desulfallas thermosapovorans DSM 6562</name>
    <dbReference type="NCBI Taxonomy" id="1121431"/>
    <lineage>
        <taxon>Bacteria</taxon>
        <taxon>Bacillati</taxon>
        <taxon>Bacillota</taxon>
        <taxon>Clostridia</taxon>
        <taxon>Eubacteriales</taxon>
        <taxon>Desulfallaceae</taxon>
        <taxon>Desulfallas</taxon>
    </lineage>
</organism>
<name>A0A5S4ZQG3_9FIRM</name>
<dbReference type="Proteomes" id="UP000323166">
    <property type="component" value="Unassembled WGS sequence"/>
</dbReference>
<dbReference type="RefSeq" id="WP_166512022.1">
    <property type="nucleotide sequence ID" value="NZ_VNHM01000010.1"/>
</dbReference>
<dbReference type="PANTHER" id="PTHR39338">
    <property type="entry name" value="BLL5662 PROTEIN-RELATED"/>
    <property type="match status" value="1"/>
</dbReference>
<evidence type="ECO:0000256" key="1">
    <source>
        <dbReference type="SAM" id="MobiDB-lite"/>
    </source>
</evidence>
<dbReference type="PANTHER" id="PTHR39338:SF5">
    <property type="entry name" value="BLR6139 PROTEIN"/>
    <property type="match status" value="1"/>
</dbReference>
<protein>
    <recommendedName>
        <fullName evidence="4">VWA domain containing CoxE-like protein</fullName>
    </recommendedName>
</protein>
<evidence type="ECO:0000313" key="3">
    <source>
        <dbReference type="Proteomes" id="UP000323166"/>
    </source>
</evidence>
<comment type="caution">
    <text evidence="2">The sequence shown here is derived from an EMBL/GenBank/DDBJ whole genome shotgun (WGS) entry which is preliminary data.</text>
</comment>
<dbReference type="Pfam" id="PF05762">
    <property type="entry name" value="VWA_CoxE"/>
    <property type="match status" value="1"/>
</dbReference>
<feature type="region of interest" description="Disordered" evidence="1">
    <location>
        <begin position="162"/>
        <end position="194"/>
    </location>
</feature>
<proteinExistence type="predicted"/>
<evidence type="ECO:0000313" key="2">
    <source>
        <dbReference type="EMBL" id="TYO95003.1"/>
    </source>
</evidence>
<sequence>MHASIINLVNLLRGAGLRISPGEILDFCRALQIIELYGGDALTAAQCTLAKDKLSVDSLKAVINDYLQNTSKDNHLIIPPPIDAEKVLTNPPQLSDEDFIHRLHNIKNSIRHEIMLINEAGITGGSGAGKSGAGLNSGYEYNTAFNNRNNDNNDLTCDGQAIKPGIHRSGRQYKPVSPQEAYQNRNTSPGPTNLQQLDLAKADAEQLAEINKIITAIGNRLAAHKGYRKKPAPTGIVDMRRTIRQAAARGGIPVVLKKMKPVPGKPRITVMCDLSGSMAPYSLFFLQLLVSLQHRFSKLKSYAFVDHIADVTNMAGSISTAWNIAARIILREARISRTGFSNYGQVWEQFAKDFIYTLTPQTILIIMGDARNNWQPDGKEYLSCITARCRKTIWLNPLPRDHWSINDCIMESYAPCCSLVLECRNAMQLSRAMQEIFLSIH</sequence>
<evidence type="ECO:0008006" key="4">
    <source>
        <dbReference type="Google" id="ProtNLM"/>
    </source>
</evidence>
<reference evidence="2 3" key="1">
    <citation type="submission" date="2019-07" db="EMBL/GenBank/DDBJ databases">
        <title>Genomic Encyclopedia of Type Strains, Phase I: the one thousand microbial genomes (KMG-I) project.</title>
        <authorList>
            <person name="Kyrpides N."/>
        </authorList>
    </citation>
    <scope>NUCLEOTIDE SEQUENCE [LARGE SCALE GENOMIC DNA]</scope>
    <source>
        <strain evidence="2 3">DSM 6562</strain>
    </source>
</reference>